<dbReference type="OrthoDB" id="1681777at2759"/>
<evidence type="ECO:0000313" key="3">
    <source>
        <dbReference type="EMBL" id="KAD6454103.1"/>
    </source>
</evidence>
<feature type="region of interest" description="Disordered" evidence="1">
    <location>
        <begin position="258"/>
        <end position="278"/>
    </location>
</feature>
<dbReference type="InterPro" id="IPR045358">
    <property type="entry name" value="Ty3_capsid"/>
</dbReference>
<gene>
    <name evidence="3" type="ORF">E3N88_08809</name>
</gene>
<keyword evidence="4" id="KW-1185">Reference proteome</keyword>
<dbReference type="EMBL" id="SZYD01000004">
    <property type="protein sequence ID" value="KAD6454103.1"/>
    <property type="molecule type" value="Genomic_DNA"/>
</dbReference>
<evidence type="ECO:0000256" key="1">
    <source>
        <dbReference type="SAM" id="MobiDB-lite"/>
    </source>
</evidence>
<name>A0A5N6PJK4_9ASTR</name>
<sequence length="303" mass="34574">MPPPPVMPATRDYPRGRGRTRATARKTTGLPSRRHLLPGEGTSNAAQPHGLPDAMRYQLQENFVPRGEFHTWSCSYKTFASCKPKDFYGTEGATGVLRWIEKMEVVLSISECLNTQKVKYATCSFQNKALTWWNTQVQARGRETIETMSWSELKALLIREYCPKNEMQKMEEEFWNLRMDGAGHQTYTNRFHELCCLLPHMVSTEEKKVDRYIWGLSPQIRGMVTAAEPRTLEKAILLAGSLTDEMVRTGVLVRKQKRKRFESKKSEAGTSRDSKQVRSYAALTTEKKGMHLLQETGSYGGIL</sequence>
<dbReference type="Proteomes" id="UP000326396">
    <property type="component" value="Linkage Group LG12"/>
</dbReference>
<dbReference type="PANTHER" id="PTHR33223">
    <property type="entry name" value="CCHC-TYPE DOMAIN-CONTAINING PROTEIN"/>
    <property type="match status" value="1"/>
</dbReference>
<evidence type="ECO:0000313" key="4">
    <source>
        <dbReference type="Proteomes" id="UP000326396"/>
    </source>
</evidence>
<dbReference type="Pfam" id="PF19259">
    <property type="entry name" value="Ty3_capsid"/>
    <property type="match status" value="1"/>
</dbReference>
<dbReference type="AlphaFoldDB" id="A0A5N6PJK4"/>
<feature type="region of interest" description="Disordered" evidence="1">
    <location>
        <begin position="1"/>
        <end position="50"/>
    </location>
</feature>
<accession>A0A5N6PJK4</accession>
<reference evidence="3 4" key="1">
    <citation type="submission" date="2019-05" db="EMBL/GenBank/DDBJ databases">
        <title>Mikania micrantha, genome provides insights into the molecular mechanism of rapid growth.</title>
        <authorList>
            <person name="Liu B."/>
        </authorList>
    </citation>
    <scope>NUCLEOTIDE SEQUENCE [LARGE SCALE GENOMIC DNA]</scope>
    <source>
        <strain evidence="3">NLD-2019</strain>
        <tissue evidence="3">Leaf</tissue>
    </source>
</reference>
<evidence type="ECO:0000259" key="2">
    <source>
        <dbReference type="Pfam" id="PF19259"/>
    </source>
</evidence>
<feature type="domain" description="Ty3 transposon capsid-like protein" evidence="2">
    <location>
        <begin position="80"/>
        <end position="241"/>
    </location>
</feature>
<proteinExistence type="predicted"/>
<comment type="caution">
    <text evidence="3">The sequence shown here is derived from an EMBL/GenBank/DDBJ whole genome shotgun (WGS) entry which is preliminary data.</text>
</comment>
<protein>
    <recommendedName>
        <fullName evidence="2">Ty3 transposon capsid-like protein domain-containing protein</fullName>
    </recommendedName>
</protein>
<organism evidence="3 4">
    <name type="scientific">Mikania micrantha</name>
    <name type="common">bitter vine</name>
    <dbReference type="NCBI Taxonomy" id="192012"/>
    <lineage>
        <taxon>Eukaryota</taxon>
        <taxon>Viridiplantae</taxon>
        <taxon>Streptophyta</taxon>
        <taxon>Embryophyta</taxon>
        <taxon>Tracheophyta</taxon>
        <taxon>Spermatophyta</taxon>
        <taxon>Magnoliopsida</taxon>
        <taxon>eudicotyledons</taxon>
        <taxon>Gunneridae</taxon>
        <taxon>Pentapetalae</taxon>
        <taxon>asterids</taxon>
        <taxon>campanulids</taxon>
        <taxon>Asterales</taxon>
        <taxon>Asteraceae</taxon>
        <taxon>Asteroideae</taxon>
        <taxon>Heliantheae alliance</taxon>
        <taxon>Eupatorieae</taxon>
        <taxon>Mikania</taxon>
    </lineage>
</organism>
<dbReference type="PANTHER" id="PTHR33223:SF11">
    <property type="entry name" value="ELEMENT PROTEIN, PUTATIVE-RELATED"/>
    <property type="match status" value="1"/>
</dbReference>
<feature type="compositionally biased region" description="Basic and acidic residues" evidence="1">
    <location>
        <begin position="263"/>
        <end position="276"/>
    </location>
</feature>